<dbReference type="EMBL" id="RJQC01000001">
    <property type="protein sequence ID" value="RNM31056.1"/>
    <property type="molecule type" value="Genomic_DNA"/>
</dbReference>
<proteinExistence type="inferred from homology"/>
<feature type="site" description="Transition state stabilizer" evidence="9">
    <location>
        <position position="241"/>
    </location>
</feature>
<evidence type="ECO:0000256" key="7">
    <source>
        <dbReference type="ARBA" id="ARBA00022840"/>
    </source>
</evidence>
<keyword evidence="7 9" id="KW-0067">ATP-binding</keyword>
<feature type="binding site" evidence="9">
    <location>
        <begin position="64"/>
        <end position="65"/>
    </location>
    <ligand>
        <name>substrate</name>
    </ligand>
</feature>
<dbReference type="InterPro" id="IPR001048">
    <property type="entry name" value="Asp/Glu/Uridylate_kinase"/>
</dbReference>
<dbReference type="HAMAP" id="MF_00082">
    <property type="entry name" value="ArgB"/>
    <property type="match status" value="1"/>
</dbReference>
<dbReference type="FunFam" id="3.40.1160.10:FF:000004">
    <property type="entry name" value="Acetylglutamate kinase"/>
    <property type="match status" value="1"/>
</dbReference>
<dbReference type="GO" id="GO:0042450">
    <property type="term" value="P:L-arginine biosynthetic process via ornithine"/>
    <property type="evidence" value="ECO:0007669"/>
    <property type="project" value="UniProtKB-UniRule"/>
</dbReference>
<gene>
    <name evidence="9 11" type="primary">argB</name>
    <name evidence="11" type="ORF">EDX97_00335</name>
</gene>
<evidence type="ECO:0000256" key="4">
    <source>
        <dbReference type="ARBA" id="ARBA00022679"/>
    </source>
</evidence>
<comment type="catalytic activity">
    <reaction evidence="8 9">
        <text>N-acetyl-L-glutamate + ATP = N-acetyl-L-glutamyl 5-phosphate + ADP</text>
        <dbReference type="Rhea" id="RHEA:14629"/>
        <dbReference type="ChEBI" id="CHEBI:30616"/>
        <dbReference type="ChEBI" id="CHEBI:44337"/>
        <dbReference type="ChEBI" id="CHEBI:57936"/>
        <dbReference type="ChEBI" id="CHEBI:456216"/>
        <dbReference type="EC" id="2.7.2.8"/>
    </reaction>
</comment>
<reference evidence="11 12" key="1">
    <citation type="submission" date="2018-11" db="EMBL/GenBank/DDBJ databases">
        <title>Clostridium sp. nov., a member of the family Erysipelotrichaceae isolated from pig faeces.</title>
        <authorList>
            <person name="Chang Y.-H."/>
        </authorList>
    </citation>
    <scope>NUCLEOTIDE SEQUENCE [LARGE SCALE GENOMIC DNA]</scope>
    <source>
        <strain evidence="11 12">YH-panp20</strain>
    </source>
</reference>
<evidence type="ECO:0000313" key="12">
    <source>
        <dbReference type="Proteomes" id="UP000276568"/>
    </source>
</evidence>
<comment type="subcellular location">
    <subcellularLocation>
        <location evidence="9">Cytoplasm</location>
    </subcellularLocation>
</comment>
<dbReference type="InterPro" id="IPR036393">
    <property type="entry name" value="AceGlu_kinase-like_sf"/>
</dbReference>
<keyword evidence="2 9" id="KW-0055">Arginine biosynthesis</keyword>
<dbReference type="Gene3D" id="3.40.1160.10">
    <property type="entry name" value="Acetylglutamate kinase-like"/>
    <property type="match status" value="1"/>
</dbReference>
<dbReference type="CDD" id="cd04250">
    <property type="entry name" value="AAK_NAGK-C"/>
    <property type="match status" value="1"/>
</dbReference>
<dbReference type="SUPFAM" id="SSF53633">
    <property type="entry name" value="Carbamate kinase-like"/>
    <property type="match status" value="1"/>
</dbReference>
<evidence type="ECO:0000256" key="9">
    <source>
        <dbReference type="HAMAP-Rule" id="MF_00082"/>
    </source>
</evidence>
<dbReference type="AlphaFoldDB" id="A0A3N0I3A8"/>
<dbReference type="InterPro" id="IPR041727">
    <property type="entry name" value="NAGK-C"/>
</dbReference>
<evidence type="ECO:0000256" key="3">
    <source>
        <dbReference type="ARBA" id="ARBA00022605"/>
    </source>
</evidence>
<sequence length="288" mass="30847">MSSAIEKATILSQALPYIQKYDNKIVVIKYGGNAMENEQLKQNVMQDVVLLTQVGVKLVLVHGGGPDINATLKQMHIESHFVNGLRVTDQETMNVVQMVLAGKTNKNLVNMISMLHAKAVGITGMDGHIIQASQKDPELGCVGQIDEIDPELIFKLIDDGYIPVIASVGCDAHGNVYNVNADMAASAIAGALGAENMIFVSNVPGVLKDQNDPHSLIRKIPVSEISELEKAGIISGGMIPKVNCCADCVRQGVNKTVIIDGRVPHACLIEMLSDEGIGTMIVGEGYEF</sequence>
<organism evidence="11 12">
    <name type="scientific">Absicoccus porci</name>
    <dbReference type="NCBI Taxonomy" id="2486576"/>
    <lineage>
        <taxon>Bacteria</taxon>
        <taxon>Bacillati</taxon>
        <taxon>Bacillota</taxon>
        <taxon>Erysipelotrichia</taxon>
        <taxon>Erysipelotrichales</taxon>
        <taxon>Erysipelotrichaceae</taxon>
        <taxon>Absicoccus</taxon>
    </lineage>
</organism>
<name>A0A3N0I3A8_9FIRM</name>
<keyword evidence="6 9" id="KW-0418">Kinase</keyword>
<dbReference type="UniPathway" id="UPA00068">
    <property type="reaction ID" value="UER00107"/>
</dbReference>
<comment type="caution">
    <text evidence="11">The sequence shown here is derived from an EMBL/GenBank/DDBJ whole genome shotgun (WGS) entry which is preliminary data.</text>
</comment>
<dbReference type="OrthoDB" id="9803155at2"/>
<keyword evidence="4 9" id="KW-0808">Transferase</keyword>
<dbReference type="GO" id="GO:0005524">
    <property type="term" value="F:ATP binding"/>
    <property type="evidence" value="ECO:0007669"/>
    <property type="project" value="UniProtKB-UniRule"/>
</dbReference>
<comment type="similarity">
    <text evidence="9">Belongs to the acetylglutamate kinase family. ArgB subfamily.</text>
</comment>
<comment type="pathway">
    <text evidence="1 9">Amino-acid biosynthesis; L-arginine biosynthesis; N(2)-acetyl-L-ornithine from L-glutamate: step 2/4.</text>
</comment>
<dbReference type="PIRSF" id="PIRSF000728">
    <property type="entry name" value="NAGK"/>
    <property type="match status" value="1"/>
</dbReference>
<evidence type="ECO:0000256" key="6">
    <source>
        <dbReference type="ARBA" id="ARBA00022777"/>
    </source>
</evidence>
<dbReference type="PRINTS" id="PR00474">
    <property type="entry name" value="GLU5KINASE"/>
</dbReference>
<accession>A0A3N0I3A8</accession>
<evidence type="ECO:0000256" key="2">
    <source>
        <dbReference type="ARBA" id="ARBA00022571"/>
    </source>
</evidence>
<evidence type="ECO:0000256" key="1">
    <source>
        <dbReference type="ARBA" id="ARBA00004828"/>
    </source>
</evidence>
<keyword evidence="12" id="KW-1185">Reference proteome</keyword>
<evidence type="ECO:0000259" key="10">
    <source>
        <dbReference type="Pfam" id="PF00696"/>
    </source>
</evidence>
<feature type="binding site" evidence="9">
    <location>
        <position position="86"/>
    </location>
    <ligand>
        <name>substrate</name>
    </ligand>
</feature>
<dbReference type="NCBIfam" id="TIGR00761">
    <property type="entry name" value="argB"/>
    <property type="match status" value="1"/>
</dbReference>
<evidence type="ECO:0000256" key="5">
    <source>
        <dbReference type="ARBA" id="ARBA00022741"/>
    </source>
</evidence>
<feature type="site" description="Transition state stabilizer" evidence="9">
    <location>
        <position position="29"/>
    </location>
</feature>
<dbReference type="PANTHER" id="PTHR23342:SF0">
    <property type="entry name" value="N-ACETYLGLUTAMATE SYNTHASE, MITOCHONDRIAL"/>
    <property type="match status" value="1"/>
</dbReference>
<comment type="function">
    <text evidence="9">Catalyzes the ATP-dependent phosphorylation of N-acetyl-L-glutamate.</text>
</comment>
<dbReference type="InterPro" id="IPR037528">
    <property type="entry name" value="ArgB"/>
</dbReference>
<feature type="domain" description="Aspartate/glutamate/uridylate kinase" evidence="10">
    <location>
        <begin position="24"/>
        <end position="260"/>
    </location>
</feature>
<protein>
    <recommendedName>
        <fullName evidence="9">Acetylglutamate kinase</fullName>
        <ecNumber evidence="9">2.7.2.8</ecNumber>
    </recommendedName>
    <alternativeName>
        <fullName evidence="9">N-acetyl-L-glutamate 5-phosphotransferase</fullName>
    </alternativeName>
    <alternativeName>
        <fullName evidence="9">NAG kinase</fullName>
        <shortName evidence="9">NAGK</shortName>
    </alternativeName>
</protein>
<dbReference type="InterPro" id="IPR004662">
    <property type="entry name" value="AcgluKinase_fam"/>
</dbReference>
<feature type="binding site" evidence="9">
    <location>
        <position position="178"/>
    </location>
    <ligand>
        <name>substrate</name>
    </ligand>
</feature>
<dbReference type="Pfam" id="PF00696">
    <property type="entry name" value="AA_kinase"/>
    <property type="match status" value="1"/>
</dbReference>
<keyword evidence="9" id="KW-0963">Cytoplasm</keyword>
<keyword evidence="3 9" id="KW-0028">Amino-acid biosynthesis</keyword>
<dbReference type="EC" id="2.7.2.8" evidence="9"/>
<dbReference type="PANTHER" id="PTHR23342">
    <property type="entry name" value="N-ACETYLGLUTAMATE SYNTHASE"/>
    <property type="match status" value="1"/>
</dbReference>
<dbReference type="GO" id="GO:0005737">
    <property type="term" value="C:cytoplasm"/>
    <property type="evidence" value="ECO:0007669"/>
    <property type="project" value="UniProtKB-SubCell"/>
</dbReference>
<dbReference type="InterPro" id="IPR001057">
    <property type="entry name" value="Glu/AcGlu_kinase"/>
</dbReference>
<evidence type="ECO:0000313" key="11">
    <source>
        <dbReference type="EMBL" id="RNM31056.1"/>
    </source>
</evidence>
<evidence type="ECO:0000256" key="8">
    <source>
        <dbReference type="ARBA" id="ARBA00048141"/>
    </source>
</evidence>
<keyword evidence="5 9" id="KW-0547">Nucleotide-binding</keyword>
<dbReference type="GO" id="GO:0003991">
    <property type="term" value="F:acetylglutamate kinase activity"/>
    <property type="evidence" value="ECO:0007669"/>
    <property type="project" value="UniProtKB-UniRule"/>
</dbReference>
<dbReference type="Proteomes" id="UP000276568">
    <property type="component" value="Unassembled WGS sequence"/>
</dbReference>
<dbReference type="RefSeq" id="WP_128519237.1">
    <property type="nucleotide sequence ID" value="NZ_JALFCT010000005.1"/>
</dbReference>